<dbReference type="InterPro" id="IPR041492">
    <property type="entry name" value="HAD_2"/>
</dbReference>
<dbReference type="Pfam" id="PF13419">
    <property type="entry name" value="HAD_2"/>
    <property type="match status" value="1"/>
</dbReference>
<dbReference type="Gene3D" id="1.10.150.240">
    <property type="entry name" value="Putative phosphatase, domain 2"/>
    <property type="match status" value="1"/>
</dbReference>
<dbReference type="InterPro" id="IPR023198">
    <property type="entry name" value="PGP-like_dom2"/>
</dbReference>
<accession>A0A1X7MU94</accession>
<dbReference type="GO" id="GO:0005829">
    <property type="term" value="C:cytosol"/>
    <property type="evidence" value="ECO:0007669"/>
    <property type="project" value="TreeGrafter"/>
</dbReference>
<evidence type="ECO:0000313" key="2">
    <source>
        <dbReference type="Proteomes" id="UP000193711"/>
    </source>
</evidence>
<dbReference type="PANTHER" id="PTHR43434">
    <property type="entry name" value="PHOSPHOGLYCOLATE PHOSPHATASE"/>
    <property type="match status" value="1"/>
</dbReference>
<gene>
    <name evidence="1" type="ORF">SAMN06295885_0113</name>
</gene>
<dbReference type="Gene3D" id="3.40.50.1000">
    <property type="entry name" value="HAD superfamily/HAD-like"/>
    <property type="match status" value="1"/>
</dbReference>
<dbReference type="InterPro" id="IPR050155">
    <property type="entry name" value="HAD-like_hydrolase_sf"/>
</dbReference>
<dbReference type="InterPro" id="IPR036412">
    <property type="entry name" value="HAD-like_sf"/>
</dbReference>
<dbReference type="RefSeq" id="WP_165759499.1">
    <property type="nucleotide sequence ID" value="NZ_FXBM01000001.1"/>
</dbReference>
<dbReference type="Proteomes" id="UP000193711">
    <property type="component" value="Unassembled WGS sequence"/>
</dbReference>
<sequence>MSLSDTAVLFDWNGTVVLDADRARDALNAVLLSRARPELSLAGFSAEFSLPMSAMFGRLGAEDAVAAEEEWNAHMATRPSVARDGAHEALGALAEGGAFLGIVSAAARVSVEYDLDSLGFAVEWDAVEAPTVDKLAVLQRYRGRRERAVYVGDTAYDVSCARRAGYLAVAVAGGYNPPDVLRAAGADHVVSDLRELLPLLGGAD</sequence>
<dbReference type="SFLD" id="SFLDS00003">
    <property type="entry name" value="Haloacid_Dehalogenase"/>
    <property type="match status" value="1"/>
</dbReference>
<dbReference type="SFLD" id="SFLDG01129">
    <property type="entry name" value="C1.5:_HAD__Beta-PGM__Phosphata"/>
    <property type="match status" value="1"/>
</dbReference>
<name>A0A1X7MU94_9MICO</name>
<dbReference type="AlphaFoldDB" id="A0A1X7MU94"/>
<organism evidence="1 2">
    <name type="scientific">Rathayibacter oskolensis</name>
    <dbReference type="NCBI Taxonomy" id="1891671"/>
    <lineage>
        <taxon>Bacteria</taxon>
        <taxon>Bacillati</taxon>
        <taxon>Actinomycetota</taxon>
        <taxon>Actinomycetes</taxon>
        <taxon>Micrococcales</taxon>
        <taxon>Microbacteriaceae</taxon>
        <taxon>Rathayibacter</taxon>
    </lineage>
</organism>
<dbReference type="GO" id="GO:0006281">
    <property type="term" value="P:DNA repair"/>
    <property type="evidence" value="ECO:0007669"/>
    <property type="project" value="TreeGrafter"/>
</dbReference>
<dbReference type="InterPro" id="IPR023214">
    <property type="entry name" value="HAD_sf"/>
</dbReference>
<keyword evidence="2" id="KW-1185">Reference proteome</keyword>
<evidence type="ECO:0000313" key="1">
    <source>
        <dbReference type="EMBL" id="SMH28215.1"/>
    </source>
</evidence>
<dbReference type="PANTHER" id="PTHR43434:SF1">
    <property type="entry name" value="PHOSPHOGLYCOLATE PHOSPHATASE"/>
    <property type="match status" value="1"/>
</dbReference>
<protein>
    <submittedName>
        <fullName evidence="1">Phosphoglycolate phosphatase, HAD superfamily</fullName>
    </submittedName>
</protein>
<reference evidence="2" key="1">
    <citation type="submission" date="2017-04" db="EMBL/GenBank/DDBJ databases">
        <authorList>
            <person name="Varghese N."/>
            <person name="Submissions S."/>
        </authorList>
    </citation>
    <scope>NUCLEOTIDE SEQUENCE [LARGE SCALE GENOMIC DNA]</scope>
    <source>
        <strain evidence="2">VKM Ac-2121</strain>
    </source>
</reference>
<dbReference type="EMBL" id="FXBM01000001">
    <property type="protein sequence ID" value="SMH28215.1"/>
    <property type="molecule type" value="Genomic_DNA"/>
</dbReference>
<dbReference type="STRING" id="1891671.SAMN06295885_0113"/>
<dbReference type="GO" id="GO:0008967">
    <property type="term" value="F:phosphoglycolate phosphatase activity"/>
    <property type="evidence" value="ECO:0007669"/>
    <property type="project" value="TreeGrafter"/>
</dbReference>
<proteinExistence type="predicted"/>
<dbReference type="SUPFAM" id="SSF56784">
    <property type="entry name" value="HAD-like"/>
    <property type="match status" value="1"/>
</dbReference>